<reference evidence="3" key="1">
    <citation type="journal article" date="2019" name="Int. J. Syst. Evol. Microbiol.">
        <title>The Global Catalogue of Microorganisms (GCM) 10K type strain sequencing project: providing services to taxonomists for standard genome sequencing and annotation.</title>
        <authorList>
            <consortium name="The Broad Institute Genomics Platform"/>
            <consortium name="The Broad Institute Genome Sequencing Center for Infectious Disease"/>
            <person name="Wu L."/>
            <person name="Ma J."/>
        </authorList>
    </citation>
    <scope>NUCLEOTIDE SEQUENCE [LARGE SCALE GENOMIC DNA]</scope>
    <source>
        <strain evidence="3">JCM 17939</strain>
    </source>
</reference>
<organism evidence="2 3">
    <name type="scientific">Actinoallomurus vinaceus</name>
    <dbReference type="NCBI Taxonomy" id="1080074"/>
    <lineage>
        <taxon>Bacteria</taxon>
        <taxon>Bacillati</taxon>
        <taxon>Actinomycetota</taxon>
        <taxon>Actinomycetes</taxon>
        <taxon>Streptosporangiales</taxon>
        <taxon>Thermomonosporaceae</taxon>
        <taxon>Actinoallomurus</taxon>
    </lineage>
</organism>
<feature type="transmembrane region" description="Helical" evidence="1">
    <location>
        <begin position="69"/>
        <end position="86"/>
    </location>
</feature>
<keyword evidence="3" id="KW-1185">Reference proteome</keyword>
<feature type="transmembrane region" description="Helical" evidence="1">
    <location>
        <begin position="98"/>
        <end position="120"/>
    </location>
</feature>
<keyword evidence="1" id="KW-0812">Transmembrane</keyword>
<feature type="transmembrane region" description="Helical" evidence="1">
    <location>
        <begin position="12"/>
        <end position="32"/>
    </location>
</feature>
<feature type="transmembrane region" description="Helical" evidence="1">
    <location>
        <begin position="190"/>
        <end position="210"/>
    </location>
</feature>
<dbReference type="EMBL" id="BAABHK010000010">
    <property type="protein sequence ID" value="GAA4632292.1"/>
    <property type="molecule type" value="Genomic_DNA"/>
</dbReference>
<protein>
    <recommendedName>
        <fullName evidence="4">DUF4386 domain-containing protein</fullName>
    </recommendedName>
</protein>
<dbReference type="Proteomes" id="UP001501442">
    <property type="component" value="Unassembled WGS sequence"/>
</dbReference>
<evidence type="ECO:0000313" key="2">
    <source>
        <dbReference type="EMBL" id="GAA4632292.1"/>
    </source>
</evidence>
<sequence>MNVTATTPDRPHRLLTVPAVTGAAYALSWVAGLSVGTPSPKLTASGREIVSAIAGHEGVVAAQFTLTEGLPAAGLAIVSVLLAKAVSRSGAVSAAKVIGVAGVAAAVISLVQFVLGLALSGATAPGTAHLLFQAGDRLDGVKMLALAVVGAATAVSGAVPRWLRWTGVALAVSIAASGVVYLFLLQGLALLAAPALILLLVFVTGAGIVLGRYGR</sequence>
<evidence type="ECO:0008006" key="4">
    <source>
        <dbReference type="Google" id="ProtNLM"/>
    </source>
</evidence>
<dbReference type="RefSeq" id="WP_345435277.1">
    <property type="nucleotide sequence ID" value="NZ_BAABHK010000010.1"/>
</dbReference>
<keyword evidence="1" id="KW-1133">Transmembrane helix</keyword>
<accession>A0ABP8UKL6</accession>
<evidence type="ECO:0000313" key="3">
    <source>
        <dbReference type="Proteomes" id="UP001501442"/>
    </source>
</evidence>
<comment type="caution">
    <text evidence="2">The sequence shown here is derived from an EMBL/GenBank/DDBJ whole genome shotgun (WGS) entry which is preliminary data.</text>
</comment>
<gene>
    <name evidence="2" type="ORF">GCM10023196_065120</name>
</gene>
<keyword evidence="1" id="KW-0472">Membrane</keyword>
<evidence type="ECO:0000256" key="1">
    <source>
        <dbReference type="SAM" id="Phobius"/>
    </source>
</evidence>
<proteinExistence type="predicted"/>
<name>A0ABP8UKL6_9ACTN</name>
<feature type="transmembrane region" description="Helical" evidence="1">
    <location>
        <begin position="166"/>
        <end position="184"/>
    </location>
</feature>
<feature type="transmembrane region" description="Helical" evidence="1">
    <location>
        <begin position="140"/>
        <end position="159"/>
    </location>
</feature>